<evidence type="ECO:0000256" key="1">
    <source>
        <dbReference type="ARBA" id="ARBA00004123"/>
    </source>
</evidence>
<keyword evidence="5" id="KW-0539">Nucleus</keyword>
<feature type="compositionally biased region" description="Polar residues" evidence="6">
    <location>
        <begin position="68"/>
        <end position="79"/>
    </location>
</feature>
<dbReference type="PROSITE" id="PS50863">
    <property type="entry name" value="B3"/>
    <property type="match status" value="1"/>
</dbReference>
<feature type="domain" description="TF-B3" evidence="7">
    <location>
        <begin position="262"/>
        <end position="319"/>
    </location>
</feature>
<feature type="compositionally biased region" description="Pro residues" evidence="6">
    <location>
        <begin position="38"/>
        <end position="49"/>
    </location>
</feature>
<dbReference type="GO" id="GO:0003677">
    <property type="term" value="F:DNA binding"/>
    <property type="evidence" value="ECO:0007669"/>
    <property type="project" value="UniProtKB-KW"/>
</dbReference>
<dbReference type="PaxDb" id="65489-OBART11G20210.1"/>
<reference evidence="8" key="1">
    <citation type="journal article" date="2009" name="Rice">
        <title>De Novo Next Generation Sequencing of Plant Genomes.</title>
        <authorList>
            <person name="Rounsley S."/>
            <person name="Marri P.R."/>
            <person name="Yu Y."/>
            <person name="He R."/>
            <person name="Sisneros N."/>
            <person name="Goicoechea J.L."/>
            <person name="Lee S.J."/>
            <person name="Angelova A."/>
            <person name="Kudrna D."/>
            <person name="Luo M."/>
            <person name="Affourtit J."/>
            <person name="Desany B."/>
            <person name="Knight J."/>
            <person name="Niazi F."/>
            <person name="Egholm M."/>
            <person name="Wing R.A."/>
        </authorList>
    </citation>
    <scope>NUCLEOTIDE SEQUENCE [LARGE SCALE GENOMIC DNA]</scope>
    <source>
        <strain evidence="8">cv. IRGC 105608</strain>
    </source>
</reference>
<evidence type="ECO:0000256" key="6">
    <source>
        <dbReference type="SAM" id="MobiDB-lite"/>
    </source>
</evidence>
<evidence type="ECO:0000256" key="4">
    <source>
        <dbReference type="ARBA" id="ARBA00023163"/>
    </source>
</evidence>
<dbReference type="Proteomes" id="UP000026960">
    <property type="component" value="Chromosome 11"/>
</dbReference>
<dbReference type="CDD" id="cd10017">
    <property type="entry name" value="B3_DNA"/>
    <property type="match status" value="1"/>
</dbReference>
<dbReference type="AlphaFoldDB" id="A0A0D3HP39"/>
<keyword evidence="3" id="KW-0238">DNA-binding</keyword>
<feature type="compositionally biased region" description="Acidic residues" evidence="6">
    <location>
        <begin position="153"/>
        <end position="172"/>
    </location>
</feature>
<evidence type="ECO:0000256" key="5">
    <source>
        <dbReference type="ARBA" id="ARBA00023242"/>
    </source>
</evidence>
<keyword evidence="4" id="KW-0804">Transcription</keyword>
<name>A0A0D3HP39_9ORYZ</name>
<reference evidence="8" key="2">
    <citation type="submission" date="2015-03" db="UniProtKB">
        <authorList>
            <consortium name="EnsemblPlants"/>
        </authorList>
    </citation>
    <scope>IDENTIFICATION</scope>
</reference>
<feature type="compositionally biased region" description="Low complexity" evidence="6">
    <location>
        <begin position="19"/>
        <end position="29"/>
    </location>
</feature>
<dbReference type="SUPFAM" id="SSF101936">
    <property type="entry name" value="DNA-binding pseudobarrel domain"/>
    <property type="match status" value="1"/>
</dbReference>
<feature type="region of interest" description="Disordered" evidence="6">
    <location>
        <begin position="15"/>
        <end position="176"/>
    </location>
</feature>
<accession>A0A0D3HP39</accession>
<feature type="compositionally biased region" description="Basic residues" evidence="6">
    <location>
        <begin position="55"/>
        <end position="67"/>
    </location>
</feature>
<dbReference type="Pfam" id="PF02362">
    <property type="entry name" value="B3"/>
    <property type="match status" value="1"/>
</dbReference>
<comment type="subcellular location">
    <subcellularLocation>
        <location evidence="1">Nucleus</location>
    </subcellularLocation>
</comment>
<evidence type="ECO:0000313" key="8">
    <source>
        <dbReference type="EnsemblPlants" id="OBART11G20210.1"/>
    </source>
</evidence>
<dbReference type="GO" id="GO:0005634">
    <property type="term" value="C:nucleus"/>
    <property type="evidence" value="ECO:0007669"/>
    <property type="project" value="UniProtKB-SubCell"/>
</dbReference>
<dbReference type="EnsemblPlants" id="OBART11G20210.1">
    <property type="protein sequence ID" value="OBART11G20210.1"/>
    <property type="gene ID" value="OBART11G20210"/>
</dbReference>
<sequence>MSICLISQPIPKFPKSAVPSAAAALSRPARPLRRRCPPPRPSPPLPPRRCPTRPLRCRRVGAMKPGRRTSSAADPQIHQSPRLIAEAGKQTVATSSSRYRAGKQTTATSSTRHRAGPSSTSSPCHQAGPSSFFPSPHQAGAASSARRRGNDGSDGEDDTSDGGSDDVSDCSDGEAKERERAISMLASVRRETIVCGPKGLRYAGGFHTHCWYGNDVTLTKDFQEKLACIVALKEKRSIIPLRRYLHKYLEEPIDDFGVMNGEWTTVCSMKIGISPDDRVILTSGWKTFVQANKLTMGATCAFEFFEQNEQLNLVVYSLDLL</sequence>
<dbReference type="HOGENOM" id="CLU_867072_0_0_1"/>
<dbReference type="InterPro" id="IPR015300">
    <property type="entry name" value="DNA-bd_pseudobarrel_sf"/>
</dbReference>
<evidence type="ECO:0000313" key="9">
    <source>
        <dbReference type="Proteomes" id="UP000026960"/>
    </source>
</evidence>
<evidence type="ECO:0000256" key="3">
    <source>
        <dbReference type="ARBA" id="ARBA00023125"/>
    </source>
</evidence>
<organism evidence="8">
    <name type="scientific">Oryza barthii</name>
    <dbReference type="NCBI Taxonomy" id="65489"/>
    <lineage>
        <taxon>Eukaryota</taxon>
        <taxon>Viridiplantae</taxon>
        <taxon>Streptophyta</taxon>
        <taxon>Embryophyta</taxon>
        <taxon>Tracheophyta</taxon>
        <taxon>Spermatophyta</taxon>
        <taxon>Magnoliopsida</taxon>
        <taxon>Liliopsida</taxon>
        <taxon>Poales</taxon>
        <taxon>Poaceae</taxon>
        <taxon>BOP clade</taxon>
        <taxon>Oryzoideae</taxon>
        <taxon>Oryzeae</taxon>
        <taxon>Oryzinae</taxon>
        <taxon>Oryza</taxon>
    </lineage>
</organism>
<dbReference type="InterPro" id="IPR003340">
    <property type="entry name" value="B3_DNA-bd"/>
</dbReference>
<evidence type="ECO:0000256" key="2">
    <source>
        <dbReference type="ARBA" id="ARBA00023015"/>
    </source>
</evidence>
<protein>
    <recommendedName>
        <fullName evidence="7">TF-B3 domain-containing protein</fullName>
    </recommendedName>
</protein>
<evidence type="ECO:0000259" key="7">
    <source>
        <dbReference type="PROSITE" id="PS50863"/>
    </source>
</evidence>
<proteinExistence type="predicted"/>
<feature type="compositionally biased region" description="Polar residues" evidence="6">
    <location>
        <begin position="91"/>
        <end position="110"/>
    </location>
</feature>
<keyword evidence="9" id="KW-1185">Reference proteome</keyword>
<keyword evidence="2" id="KW-0805">Transcription regulation</keyword>
<dbReference type="Gramene" id="OBART11G20210.1">
    <property type="protein sequence ID" value="OBART11G20210.1"/>
    <property type="gene ID" value="OBART11G20210"/>
</dbReference>
<dbReference type="Gene3D" id="2.40.330.10">
    <property type="entry name" value="DNA-binding pseudobarrel domain"/>
    <property type="match status" value="1"/>
</dbReference>
<feature type="compositionally biased region" description="Polar residues" evidence="6">
    <location>
        <begin position="117"/>
        <end position="133"/>
    </location>
</feature>